<proteinExistence type="predicted"/>
<accession>A0A4Y9XZP9</accession>
<keyword evidence="2" id="KW-1185">Reference proteome</keyword>
<evidence type="ECO:0000313" key="1">
    <source>
        <dbReference type="EMBL" id="TFY54817.1"/>
    </source>
</evidence>
<comment type="caution">
    <text evidence="1">The sequence shown here is derived from an EMBL/GenBank/DDBJ whole genome shotgun (WGS) entry which is preliminary data.</text>
</comment>
<organism evidence="1 2">
    <name type="scientific">Dentipellis fragilis</name>
    <dbReference type="NCBI Taxonomy" id="205917"/>
    <lineage>
        <taxon>Eukaryota</taxon>
        <taxon>Fungi</taxon>
        <taxon>Dikarya</taxon>
        <taxon>Basidiomycota</taxon>
        <taxon>Agaricomycotina</taxon>
        <taxon>Agaricomycetes</taxon>
        <taxon>Russulales</taxon>
        <taxon>Hericiaceae</taxon>
        <taxon>Dentipellis</taxon>
    </lineage>
</organism>
<protein>
    <submittedName>
        <fullName evidence="1">Uncharacterized protein</fullName>
    </submittedName>
</protein>
<evidence type="ECO:0000313" key="2">
    <source>
        <dbReference type="Proteomes" id="UP000298327"/>
    </source>
</evidence>
<sequence length="138" mass="14503">MPSLSPSRPLLPRQAHTCHVKLTHTMSSPRMPRHAFVVTTSCTLAPLPLPSRTPGVCFGGGGASLALSGPHSYHRHHAASYRTGPHAASASSPSLAPFPCAPLSRRHCRAPSAHIHARLHAGMHPPSVVPVSTTSCPQ</sequence>
<gene>
    <name evidence="1" type="ORF">EVG20_g9555</name>
</gene>
<dbReference type="Proteomes" id="UP000298327">
    <property type="component" value="Unassembled WGS sequence"/>
</dbReference>
<name>A0A4Y9XZP9_9AGAM</name>
<dbReference type="EMBL" id="SEOQ01000984">
    <property type="protein sequence ID" value="TFY54817.1"/>
    <property type="molecule type" value="Genomic_DNA"/>
</dbReference>
<reference evidence="1 2" key="1">
    <citation type="submission" date="2019-02" db="EMBL/GenBank/DDBJ databases">
        <title>Genome sequencing of the rare red list fungi Dentipellis fragilis.</title>
        <authorList>
            <person name="Buettner E."/>
            <person name="Kellner H."/>
        </authorList>
    </citation>
    <scope>NUCLEOTIDE SEQUENCE [LARGE SCALE GENOMIC DNA]</scope>
    <source>
        <strain evidence="1 2">DSM 105465</strain>
    </source>
</reference>
<dbReference type="AlphaFoldDB" id="A0A4Y9XZP9"/>